<dbReference type="InterPro" id="IPR016067">
    <property type="entry name" value="S-AdoMet_deCO2ase_core"/>
</dbReference>
<evidence type="ECO:0000256" key="3">
    <source>
        <dbReference type="ARBA" id="ARBA00022691"/>
    </source>
</evidence>
<evidence type="ECO:0000256" key="1">
    <source>
        <dbReference type="ARBA" id="ARBA00004911"/>
    </source>
</evidence>
<dbReference type="PANTHER" id="PTHR33866:SF2">
    <property type="entry name" value="S-ADENOSYLMETHIONINE DECARBOXYLASE PROENZYME"/>
    <property type="match status" value="1"/>
</dbReference>
<dbReference type="EC" id="4.1.1.50" evidence="15"/>
<dbReference type="FunFam" id="3.30.360.110:FF:000001">
    <property type="entry name" value="S-adenosylmethionine decarboxylase proenzyme"/>
    <property type="match status" value="1"/>
</dbReference>
<feature type="modified residue" description="Pyruvic acid (Ser); by autocatalysis" evidence="15">
    <location>
        <position position="64"/>
    </location>
</feature>
<dbReference type="AlphaFoldDB" id="A0A7V5LT16"/>
<keyword evidence="8 15" id="KW-0865">Zymogen</keyword>
<protein>
    <recommendedName>
        <fullName evidence="15">S-adenosylmethionine decarboxylase proenzyme</fullName>
        <shortName evidence="15">AdoMetDC</shortName>
        <shortName evidence="15">SAMDC</shortName>
        <ecNumber evidence="15">4.1.1.50</ecNumber>
    </recommendedName>
    <component>
        <recommendedName>
            <fullName evidence="15">S-adenosylmethionine decarboxylase beta chain</fullName>
        </recommendedName>
    </component>
    <component>
        <recommendedName>
            <fullName evidence="15">S-adenosylmethionine decarboxylase alpha chain</fullName>
        </recommendedName>
    </component>
</protein>
<evidence type="ECO:0000256" key="5">
    <source>
        <dbReference type="ARBA" id="ARBA00022813"/>
    </source>
</evidence>
<gene>
    <name evidence="16" type="primary">speD</name>
    <name evidence="15" type="synonym">speH</name>
    <name evidence="16" type="ORF">ENL43_00650</name>
</gene>
<evidence type="ECO:0000256" key="11">
    <source>
        <dbReference type="ARBA" id="ARBA00023317"/>
    </source>
</evidence>
<comment type="similarity">
    <text evidence="14 15">Belongs to the prokaryotic AdoMetDC family. Type 1 subfamily.</text>
</comment>
<keyword evidence="3 15" id="KW-0949">S-adenosyl-L-methionine</keyword>
<comment type="cofactor">
    <cofactor evidence="15">
        <name>pyruvate</name>
        <dbReference type="ChEBI" id="CHEBI:15361"/>
    </cofactor>
    <text evidence="15">Binds 1 pyruvoyl group covalently per subunit.</text>
</comment>
<keyword evidence="9 15" id="KW-0456">Lyase</keyword>
<evidence type="ECO:0000256" key="2">
    <source>
        <dbReference type="ARBA" id="ARBA00011601"/>
    </source>
</evidence>
<dbReference type="PANTHER" id="PTHR33866">
    <property type="entry name" value="S-ADENOSYLMETHIONINE DECARBOXYLASE PROENZYME"/>
    <property type="match status" value="1"/>
</dbReference>
<keyword evidence="10 15" id="KW-0704">Schiff base</keyword>
<dbReference type="HAMAP" id="MF_00464">
    <property type="entry name" value="AdoMetDC_1"/>
    <property type="match status" value="1"/>
</dbReference>
<organism evidence="16">
    <name type="scientific">candidate division WOR-3 bacterium</name>
    <dbReference type="NCBI Taxonomy" id="2052148"/>
    <lineage>
        <taxon>Bacteria</taxon>
        <taxon>Bacteria division WOR-3</taxon>
    </lineage>
</organism>
<dbReference type="Proteomes" id="UP000886050">
    <property type="component" value="Unassembled WGS sequence"/>
</dbReference>
<dbReference type="EMBL" id="DRTX01000040">
    <property type="protein sequence ID" value="HHF52856.1"/>
    <property type="molecule type" value="Genomic_DNA"/>
</dbReference>
<keyword evidence="5 15" id="KW-0068">Autocatalytic cleavage</keyword>
<comment type="catalytic activity">
    <reaction evidence="12 15">
        <text>S-adenosyl-L-methionine + H(+) = S-adenosyl 3-(methylsulfanyl)propylamine + CO2</text>
        <dbReference type="Rhea" id="RHEA:15981"/>
        <dbReference type="ChEBI" id="CHEBI:15378"/>
        <dbReference type="ChEBI" id="CHEBI:16526"/>
        <dbReference type="ChEBI" id="CHEBI:57443"/>
        <dbReference type="ChEBI" id="CHEBI:59789"/>
        <dbReference type="EC" id="4.1.1.50"/>
    </reaction>
</comment>
<evidence type="ECO:0000256" key="7">
    <source>
        <dbReference type="ARBA" id="ARBA00023115"/>
    </source>
</evidence>
<evidence type="ECO:0000256" key="15">
    <source>
        <dbReference type="HAMAP-Rule" id="MF_00464"/>
    </source>
</evidence>
<accession>A0A7V5LT16</accession>
<feature type="site" description="Cleavage (non-hydrolytic); by autolysis" evidence="15">
    <location>
        <begin position="63"/>
        <end position="64"/>
    </location>
</feature>
<dbReference type="GO" id="GO:0004014">
    <property type="term" value="F:adenosylmethionine decarboxylase activity"/>
    <property type="evidence" value="ECO:0007669"/>
    <property type="project" value="UniProtKB-UniRule"/>
</dbReference>
<evidence type="ECO:0000256" key="14">
    <source>
        <dbReference type="ARBA" id="ARBA00061583"/>
    </source>
</evidence>
<evidence type="ECO:0000313" key="16">
    <source>
        <dbReference type="EMBL" id="HHF52856.1"/>
    </source>
</evidence>
<evidence type="ECO:0000256" key="12">
    <source>
        <dbReference type="ARBA" id="ARBA00048112"/>
    </source>
</evidence>
<keyword evidence="7 15" id="KW-0620">Polyamine biosynthesis</keyword>
<dbReference type="InterPro" id="IPR042284">
    <property type="entry name" value="AdoMetDC_N"/>
</dbReference>
<dbReference type="NCBIfam" id="TIGR03330">
    <property type="entry name" value="SAM_DCase_Bsu"/>
    <property type="match status" value="1"/>
</dbReference>
<dbReference type="InterPro" id="IPR017716">
    <property type="entry name" value="S-AdoMet_deCOase_pro-enz"/>
</dbReference>
<feature type="active site" description="Proton donor; for catalytic activity" evidence="15">
    <location>
        <position position="84"/>
    </location>
</feature>
<comment type="PTM">
    <text evidence="15">Is synthesized initially as an inactive proenzyme. Formation of the active enzyme involves a self-maturation process in which the active site pyruvoyl group is generated from an internal serine residue via an autocatalytic post-translational modification. Two non-identical subunits are generated from the proenzyme in this reaction, and the pyruvate is formed at the N-terminus of the alpha chain, which is derived from the carboxyl end of the proenzyme. The post-translation cleavage follows an unusual pathway, termed non-hydrolytic serinolysis, in which the side chain hydroxyl group of the serine supplies its oxygen atom to form the C-terminus of the beta chain, while the remainder of the serine residue undergoes an oxidative deamination to produce ammonia and the pyruvoyl group blocking the N-terminus of the alpha chain.</text>
</comment>
<dbReference type="Gene3D" id="3.30.360.110">
    <property type="entry name" value="S-adenosylmethionine decarboxylase domain"/>
    <property type="match status" value="1"/>
</dbReference>
<dbReference type="SUPFAM" id="SSF56276">
    <property type="entry name" value="S-adenosylmethionine decarboxylase"/>
    <property type="match status" value="1"/>
</dbReference>
<evidence type="ECO:0000256" key="9">
    <source>
        <dbReference type="ARBA" id="ARBA00023239"/>
    </source>
</evidence>
<reference evidence="16" key="1">
    <citation type="journal article" date="2020" name="mSystems">
        <title>Genome- and Community-Level Interaction Insights into Carbon Utilization and Element Cycling Functions of Hydrothermarchaeota in Hydrothermal Sediment.</title>
        <authorList>
            <person name="Zhou Z."/>
            <person name="Liu Y."/>
            <person name="Xu W."/>
            <person name="Pan J."/>
            <person name="Luo Z.H."/>
            <person name="Li M."/>
        </authorList>
    </citation>
    <scope>NUCLEOTIDE SEQUENCE [LARGE SCALE GENOMIC DNA]</scope>
    <source>
        <strain evidence="16">HyVt-96</strain>
    </source>
</reference>
<dbReference type="InterPro" id="IPR042286">
    <property type="entry name" value="AdoMetDC_C"/>
</dbReference>
<dbReference type="Gene3D" id="3.30.160.750">
    <property type="match status" value="1"/>
</dbReference>
<keyword evidence="6 15" id="KW-0745">Spermidine biosynthesis</keyword>
<dbReference type="InterPro" id="IPR003826">
    <property type="entry name" value="AdoMetDC_fam_prok"/>
</dbReference>
<comment type="subunit">
    <text evidence="2 15">Heterotetramer of two alpha and two beta chains arranged as a dimer of alpha/beta heterodimers.</text>
</comment>
<keyword evidence="11 15" id="KW-0670">Pyruvate</keyword>
<comment type="pathway">
    <text evidence="1 15">Amine and polyamine biosynthesis; S-adenosylmethioninamine biosynthesis; S-adenosylmethioninamine from S-adenosyl-L-methionine: step 1/1.</text>
</comment>
<sequence length="133" mass="15120">MKKSLGTHLIVEFFDCDPHTLTDKDLVERVMMEAALKSHTHPIGSFFHQFKPYGVSGVIVIEESHYTIHTWPEHGYAAIDLFYCSEDVDVEKALEILEKYFKPGKVSLVEMQRGLLRDVGVKSEQPLKLVATS</sequence>
<evidence type="ECO:0000256" key="4">
    <source>
        <dbReference type="ARBA" id="ARBA00022793"/>
    </source>
</evidence>
<feature type="chain" id="PRO_5031650669" description="S-adenosylmethionine decarboxylase alpha chain" evidence="15">
    <location>
        <begin position="64"/>
        <end position="133"/>
    </location>
</feature>
<evidence type="ECO:0000256" key="8">
    <source>
        <dbReference type="ARBA" id="ARBA00023145"/>
    </source>
</evidence>
<evidence type="ECO:0000256" key="13">
    <source>
        <dbReference type="ARBA" id="ARBA00056215"/>
    </source>
</evidence>
<dbReference type="Pfam" id="PF02675">
    <property type="entry name" value="AdoMet_dc"/>
    <property type="match status" value="1"/>
</dbReference>
<evidence type="ECO:0000256" key="6">
    <source>
        <dbReference type="ARBA" id="ARBA00023066"/>
    </source>
</evidence>
<keyword evidence="4 15" id="KW-0210">Decarboxylase</keyword>
<dbReference type="UniPathway" id="UPA00331">
    <property type="reaction ID" value="UER00451"/>
</dbReference>
<feature type="chain" id="PRO_5031650670" description="S-adenosylmethionine decarboxylase beta chain" evidence="15">
    <location>
        <begin position="1"/>
        <end position="63"/>
    </location>
</feature>
<feature type="active site" description="Schiff-base intermediate with substrate; via pyruvic acid" evidence="15">
    <location>
        <position position="64"/>
    </location>
</feature>
<proteinExistence type="inferred from homology"/>
<dbReference type="GO" id="GO:0005829">
    <property type="term" value="C:cytosol"/>
    <property type="evidence" value="ECO:0007669"/>
    <property type="project" value="TreeGrafter"/>
</dbReference>
<dbReference type="GO" id="GO:0008295">
    <property type="term" value="P:spermidine biosynthetic process"/>
    <property type="evidence" value="ECO:0007669"/>
    <property type="project" value="UniProtKB-UniRule"/>
</dbReference>
<comment type="caution">
    <text evidence="16">The sequence shown here is derived from an EMBL/GenBank/DDBJ whole genome shotgun (WGS) entry which is preliminary data.</text>
</comment>
<name>A0A7V5LT16_UNCW3</name>
<evidence type="ECO:0000256" key="10">
    <source>
        <dbReference type="ARBA" id="ARBA00023270"/>
    </source>
</evidence>
<feature type="active site" description="Proton acceptor; for processing activity" evidence="15">
    <location>
        <position position="69"/>
    </location>
</feature>
<comment type="function">
    <text evidence="13 15">Catalyzes the decarboxylation of S-adenosylmethionine to S-adenosylmethioninamine (dcAdoMet), the propylamine donor required for the synthesis of the polyamines spermine and spermidine from the diamine putrescine.</text>
</comment>